<reference evidence="2 3" key="1">
    <citation type="submission" date="2018-04" db="EMBL/GenBank/DDBJ databases">
        <title>Genomic Encyclopedia of Archaeal and Bacterial Type Strains, Phase II (KMG-II): from individual species to whole genera.</title>
        <authorList>
            <person name="Goeker M."/>
        </authorList>
    </citation>
    <scope>NUCLEOTIDE SEQUENCE [LARGE SCALE GENOMIC DNA]</scope>
    <source>
        <strain evidence="2 3">DSM 25731</strain>
    </source>
</reference>
<gene>
    <name evidence="2" type="ORF">C8N46_103198</name>
</gene>
<dbReference type="Pfam" id="PF00144">
    <property type="entry name" value="Beta-lactamase"/>
    <property type="match status" value="1"/>
</dbReference>
<dbReference type="SUPFAM" id="SSF56601">
    <property type="entry name" value="beta-lactamase/transpeptidase-like"/>
    <property type="match status" value="1"/>
</dbReference>
<evidence type="ECO:0000313" key="3">
    <source>
        <dbReference type="Proteomes" id="UP000244090"/>
    </source>
</evidence>
<dbReference type="InterPro" id="IPR050491">
    <property type="entry name" value="AmpC-like"/>
</dbReference>
<dbReference type="PANTHER" id="PTHR46825">
    <property type="entry name" value="D-ALANYL-D-ALANINE-CARBOXYPEPTIDASE/ENDOPEPTIDASE AMPH"/>
    <property type="match status" value="1"/>
</dbReference>
<feature type="domain" description="Beta-lactamase-related" evidence="1">
    <location>
        <begin position="37"/>
        <end position="367"/>
    </location>
</feature>
<proteinExistence type="predicted"/>
<dbReference type="AlphaFoldDB" id="A0A2T6C1A9"/>
<dbReference type="Gene3D" id="3.40.710.10">
    <property type="entry name" value="DD-peptidase/beta-lactamase superfamily"/>
    <property type="match status" value="1"/>
</dbReference>
<dbReference type="InterPro" id="IPR012338">
    <property type="entry name" value="Beta-lactam/transpept-like"/>
</dbReference>
<protein>
    <submittedName>
        <fullName evidence="2">CubicO group peptidase (Beta-lactamase class C family)</fullName>
    </submittedName>
</protein>
<accession>A0A2T6C1A9</accession>
<evidence type="ECO:0000313" key="2">
    <source>
        <dbReference type="EMBL" id="PTX62100.1"/>
    </source>
</evidence>
<dbReference type="PROSITE" id="PS51257">
    <property type="entry name" value="PROKAR_LIPOPROTEIN"/>
    <property type="match status" value="1"/>
</dbReference>
<dbReference type="EMBL" id="QBKT01000003">
    <property type="protein sequence ID" value="PTX62100.1"/>
    <property type="molecule type" value="Genomic_DNA"/>
</dbReference>
<dbReference type="InterPro" id="IPR001466">
    <property type="entry name" value="Beta-lactam-related"/>
</dbReference>
<keyword evidence="3" id="KW-1185">Reference proteome</keyword>
<evidence type="ECO:0000259" key="1">
    <source>
        <dbReference type="Pfam" id="PF00144"/>
    </source>
</evidence>
<name>A0A2T6C1A9_9FLAO</name>
<dbReference type="Proteomes" id="UP000244090">
    <property type="component" value="Unassembled WGS sequence"/>
</dbReference>
<organism evidence="2 3">
    <name type="scientific">Kordia periserrulae</name>
    <dbReference type="NCBI Taxonomy" id="701523"/>
    <lineage>
        <taxon>Bacteria</taxon>
        <taxon>Pseudomonadati</taxon>
        <taxon>Bacteroidota</taxon>
        <taxon>Flavobacteriia</taxon>
        <taxon>Flavobacteriales</taxon>
        <taxon>Flavobacteriaceae</taxon>
        <taxon>Kordia</taxon>
    </lineage>
</organism>
<dbReference type="PANTHER" id="PTHR46825:SF9">
    <property type="entry name" value="BETA-LACTAMASE-RELATED DOMAIN-CONTAINING PROTEIN"/>
    <property type="match status" value="1"/>
</dbReference>
<sequence>MIRKQQQMKNNTIFGLLLLISLSCFGQKNVKEDVEKLLKAELKKETIKSAFLHIYSTTKEIDIQLAESKMNSGDVVSINTPFYTASITKMLTATAIGILKDEKKLNFEDTIAQYLPKKLINKLHVFEGKEYSESITIAQLLQHTSGLPDYFTDATIDGSPNIINQLLVNTNKSWSAEEIIQFTKEKMQSRFVPGNGYHYSDTEYVLLGLIIEKISGLSLDEFFKQHIFKPLGMNSSYLNLKSSPLNNKLAMAEFYVGNIELSSIKSLSADWGGGGLVATTKDLIRFLEALRKGQIVRKETYLAMQQWTHETKGMKYGFGLRKVSLNEKYNTYSNFELIGHTGSTASFLWYCPQLDTYIAGTLNQLEASKSTLNLVYNILKIIKNE</sequence>
<comment type="caution">
    <text evidence="2">The sequence shown here is derived from an EMBL/GenBank/DDBJ whole genome shotgun (WGS) entry which is preliminary data.</text>
</comment>